<sequence>MALFGEPDQFDPTTPDGVIISPDGELLEWRHTVETAGSIRPNRTHGYYFEHLNWRYRAGLTG</sequence>
<dbReference type="RefSeq" id="WP_130918975.1">
    <property type="nucleotide sequence ID" value="NZ_LR215973.1"/>
</dbReference>
<proteinExistence type="predicted"/>
<accession>A0A4U8W849</accession>
<dbReference type="EMBL" id="LR215973">
    <property type="protein sequence ID" value="VFB01486.1"/>
    <property type="molecule type" value="Genomic_DNA"/>
</dbReference>
<gene>
    <name evidence="1" type="ORF">NCTC10797_05305</name>
</gene>
<evidence type="ECO:0000313" key="1">
    <source>
        <dbReference type="EMBL" id="VFB01486.1"/>
    </source>
</evidence>
<evidence type="ECO:0000313" key="2">
    <source>
        <dbReference type="Proteomes" id="UP000290439"/>
    </source>
</evidence>
<dbReference type="Proteomes" id="UP000290439">
    <property type="component" value="Chromosome"/>
</dbReference>
<reference evidence="1 2" key="1">
    <citation type="submission" date="2019-02" db="EMBL/GenBank/DDBJ databases">
        <authorList>
            <consortium name="Pathogen Informatics"/>
        </authorList>
    </citation>
    <scope>NUCLEOTIDE SEQUENCE [LARGE SCALE GENOMIC DNA]</scope>
    <source>
        <strain evidence="1 2">3012STDY6756504</strain>
    </source>
</reference>
<name>A0A4U8W849_9NOCA</name>
<dbReference type="AlphaFoldDB" id="A0A4U8W849"/>
<organism evidence="1 2">
    <name type="scientific">Nocardia cyriacigeorgica</name>
    <dbReference type="NCBI Taxonomy" id="135487"/>
    <lineage>
        <taxon>Bacteria</taxon>
        <taxon>Bacillati</taxon>
        <taxon>Actinomycetota</taxon>
        <taxon>Actinomycetes</taxon>
        <taxon>Mycobacteriales</taxon>
        <taxon>Nocardiaceae</taxon>
        <taxon>Nocardia</taxon>
    </lineage>
</organism>
<protein>
    <submittedName>
        <fullName evidence="1">Uncharacterized protein</fullName>
    </submittedName>
</protein>